<reference evidence="1 2" key="1">
    <citation type="submission" date="2016-03" db="EMBL/GenBank/DDBJ databases">
        <authorList>
            <person name="Devillers H."/>
        </authorList>
    </citation>
    <scope>NUCLEOTIDE SEQUENCE [LARGE SCALE GENOMIC DNA]</scope>
    <source>
        <strain evidence="1">CBS 6772</strain>
    </source>
</reference>
<dbReference type="PANTHER" id="PTHR36436">
    <property type="entry name" value="SLL5081 PROTEIN"/>
    <property type="match status" value="1"/>
</dbReference>
<dbReference type="Gene3D" id="2.30.320.10">
    <property type="entry name" value="YwqG-like"/>
    <property type="match status" value="1"/>
</dbReference>
<dbReference type="InterPro" id="IPR015315">
    <property type="entry name" value="DUF1963"/>
</dbReference>
<dbReference type="Proteomes" id="UP000190831">
    <property type="component" value="Chromosome A"/>
</dbReference>
<gene>
    <name evidence="1" type="ORF">LAFE_0A08284G</name>
</gene>
<protein>
    <submittedName>
        <fullName evidence="1">LAFE_0A08284g1_1</fullName>
    </submittedName>
</protein>
<dbReference type="AlphaFoldDB" id="A0A1G4M751"/>
<dbReference type="PANTHER" id="PTHR36436:SF6">
    <property type="entry name" value="SLL5081 PROTEIN"/>
    <property type="match status" value="1"/>
</dbReference>
<dbReference type="EMBL" id="LT598487">
    <property type="protein sequence ID" value="SCV99669.1"/>
    <property type="molecule type" value="Genomic_DNA"/>
</dbReference>
<dbReference type="OrthoDB" id="4030310at2759"/>
<dbReference type="OMA" id="DYSHYTH"/>
<organism evidence="1 2">
    <name type="scientific">Lachancea fermentati</name>
    <name type="common">Zygosaccharomyces fermentati</name>
    <dbReference type="NCBI Taxonomy" id="4955"/>
    <lineage>
        <taxon>Eukaryota</taxon>
        <taxon>Fungi</taxon>
        <taxon>Dikarya</taxon>
        <taxon>Ascomycota</taxon>
        <taxon>Saccharomycotina</taxon>
        <taxon>Saccharomycetes</taxon>
        <taxon>Saccharomycetales</taxon>
        <taxon>Saccharomycetaceae</taxon>
        <taxon>Lachancea</taxon>
    </lineage>
</organism>
<evidence type="ECO:0000313" key="2">
    <source>
        <dbReference type="Proteomes" id="UP000190831"/>
    </source>
</evidence>
<sequence>MGKVLELPECYESLRPRIEKTLRPFIRITAEKGSTGRFDCKFGGDPYFPLDAEYPCDETGHPMKLLAQINFEQIPTLPLFPTSGILQFYLSVKDDSYGFDYGKGYEQKNFRALFFEKPIKDEDKLKKDFEFAKLSEEDEFPIFSGCEAKLTFTKDEEYMSIGDFRLEKDCGIKGNEWKPELEDFYNKCYDAALGHKIAGYPGFAQNDPRGEMEQLSGFTHLLLQIDSDDKIDCEWGDGGVGNFFITEEDLKKKDFSKVLYNYDCC</sequence>
<dbReference type="SUPFAM" id="SSF103032">
    <property type="entry name" value="Hypothetical protein YwqG"/>
    <property type="match status" value="1"/>
</dbReference>
<accession>A0A1G4M751</accession>
<dbReference type="InterPro" id="IPR035948">
    <property type="entry name" value="YwqG-like_sf"/>
</dbReference>
<proteinExistence type="predicted"/>
<name>A0A1G4M751_LACFM</name>
<dbReference type="Pfam" id="PF09234">
    <property type="entry name" value="DUF1963"/>
    <property type="match status" value="1"/>
</dbReference>
<keyword evidence="2" id="KW-1185">Reference proteome</keyword>
<evidence type="ECO:0000313" key="1">
    <source>
        <dbReference type="EMBL" id="SCV99669.1"/>
    </source>
</evidence>